<protein>
    <submittedName>
        <fullName evidence="9">DMT family transporter</fullName>
    </submittedName>
</protein>
<feature type="transmembrane region" description="Helical" evidence="7">
    <location>
        <begin position="66"/>
        <end position="88"/>
    </location>
</feature>
<feature type="transmembrane region" description="Helical" evidence="7">
    <location>
        <begin position="151"/>
        <end position="169"/>
    </location>
</feature>
<proteinExistence type="inferred from homology"/>
<dbReference type="PANTHER" id="PTHR32322">
    <property type="entry name" value="INNER MEMBRANE TRANSPORTER"/>
    <property type="match status" value="1"/>
</dbReference>
<dbReference type="RefSeq" id="WP_187442757.1">
    <property type="nucleotide sequence ID" value="NZ_VTEH01000008.1"/>
</dbReference>
<feature type="domain" description="EamA" evidence="8">
    <location>
        <begin position="7"/>
        <end position="139"/>
    </location>
</feature>
<feature type="transmembrane region" description="Helical" evidence="7">
    <location>
        <begin position="121"/>
        <end position="139"/>
    </location>
</feature>
<comment type="caution">
    <text evidence="9">The sequence shown here is derived from an EMBL/GenBank/DDBJ whole genome shotgun (WGS) entry which is preliminary data.</text>
</comment>
<evidence type="ECO:0000256" key="7">
    <source>
        <dbReference type="SAM" id="Phobius"/>
    </source>
</evidence>
<gene>
    <name evidence="9" type="ORF">FZC79_11945</name>
</gene>
<feature type="transmembrane region" description="Helical" evidence="7">
    <location>
        <begin position="213"/>
        <end position="236"/>
    </location>
</feature>
<keyword evidence="5 7" id="KW-1133">Transmembrane helix</keyword>
<dbReference type="GO" id="GO:0005886">
    <property type="term" value="C:plasma membrane"/>
    <property type="evidence" value="ECO:0007669"/>
    <property type="project" value="UniProtKB-SubCell"/>
</dbReference>
<evidence type="ECO:0000256" key="6">
    <source>
        <dbReference type="ARBA" id="ARBA00023136"/>
    </source>
</evidence>
<organism evidence="9 10">
    <name type="scientific">Rossellomorea vietnamensis</name>
    <dbReference type="NCBI Taxonomy" id="218284"/>
    <lineage>
        <taxon>Bacteria</taxon>
        <taxon>Bacillati</taxon>
        <taxon>Bacillota</taxon>
        <taxon>Bacilli</taxon>
        <taxon>Bacillales</taxon>
        <taxon>Bacillaceae</taxon>
        <taxon>Rossellomorea</taxon>
    </lineage>
</organism>
<reference evidence="9 10" key="1">
    <citation type="submission" date="2019-08" db="EMBL/GenBank/DDBJ databases">
        <title>Bacillus genomes from the desert of Cuatro Cienegas, Coahuila.</title>
        <authorList>
            <person name="Olmedo-Alvarez G."/>
        </authorList>
    </citation>
    <scope>NUCLEOTIDE SEQUENCE [LARGE SCALE GENOMIC DNA]</scope>
    <source>
        <strain evidence="9 10">CH40_1T</strain>
    </source>
</reference>
<name>A0A5D4KE83_9BACI</name>
<dbReference type="InterPro" id="IPR037185">
    <property type="entry name" value="EmrE-like"/>
</dbReference>
<evidence type="ECO:0000313" key="9">
    <source>
        <dbReference type="EMBL" id="TYR75120.1"/>
    </source>
</evidence>
<evidence type="ECO:0000256" key="3">
    <source>
        <dbReference type="ARBA" id="ARBA00022475"/>
    </source>
</evidence>
<feature type="transmembrane region" description="Helical" evidence="7">
    <location>
        <begin position="7"/>
        <end position="28"/>
    </location>
</feature>
<dbReference type="PANTHER" id="PTHR32322:SF18">
    <property type="entry name" value="S-ADENOSYLMETHIONINE_S-ADENOSYLHOMOCYSTEINE TRANSPORTER"/>
    <property type="match status" value="1"/>
</dbReference>
<feature type="transmembrane region" description="Helical" evidence="7">
    <location>
        <begin position="181"/>
        <end position="201"/>
    </location>
</feature>
<evidence type="ECO:0000256" key="1">
    <source>
        <dbReference type="ARBA" id="ARBA00004651"/>
    </source>
</evidence>
<feature type="transmembrane region" description="Helical" evidence="7">
    <location>
        <begin position="94"/>
        <end position="114"/>
    </location>
</feature>
<evidence type="ECO:0000259" key="8">
    <source>
        <dbReference type="Pfam" id="PF00892"/>
    </source>
</evidence>
<dbReference type="EMBL" id="VTEH01000008">
    <property type="protein sequence ID" value="TYR75120.1"/>
    <property type="molecule type" value="Genomic_DNA"/>
</dbReference>
<feature type="transmembrane region" description="Helical" evidence="7">
    <location>
        <begin position="273"/>
        <end position="295"/>
    </location>
</feature>
<dbReference type="AlphaFoldDB" id="A0A5D4KE83"/>
<dbReference type="InterPro" id="IPR050638">
    <property type="entry name" value="AA-Vitamin_Transporters"/>
</dbReference>
<keyword evidence="6 7" id="KW-0472">Membrane</keyword>
<feature type="domain" description="EamA" evidence="8">
    <location>
        <begin position="150"/>
        <end position="286"/>
    </location>
</feature>
<dbReference type="Proteomes" id="UP000323317">
    <property type="component" value="Unassembled WGS sequence"/>
</dbReference>
<dbReference type="SUPFAM" id="SSF103481">
    <property type="entry name" value="Multidrug resistance efflux transporter EmrE"/>
    <property type="match status" value="2"/>
</dbReference>
<comment type="subcellular location">
    <subcellularLocation>
        <location evidence="1">Cell membrane</location>
        <topology evidence="1">Multi-pass membrane protein</topology>
    </subcellularLocation>
</comment>
<feature type="transmembrane region" description="Helical" evidence="7">
    <location>
        <begin position="248"/>
        <end position="267"/>
    </location>
</feature>
<dbReference type="InterPro" id="IPR000620">
    <property type="entry name" value="EamA_dom"/>
</dbReference>
<comment type="similarity">
    <text evidence="2">Belongs to the EamA transporter family.</text>
</comment>
<evidence type="ECO:0000256" key="4">
    <source>
        <dbReference type="ARBA" id="ARBA00022692"/>
    </source>
</evidence>
<evidence type="ECO:0000256" key="5">
    <source>
        <dbReference type="ARBA" id="ARBA00022989"/>
    </source>
</evidence>
<evidence type="ECO:0000256" key="2">
    <source>
        <dbReference type="ARBA" id="ARBA00007362"/>
    </source>
</evidence>
<accession>A0A5D4KE83</accession>
<feature type="transmembrane region" description="Helical" evidence="7">
    <location>
        <begin position="34"/>
        <end position="54"/>
    </location>
</feature>
<sequence length="306" mass="33415">MSKWGLYILLFLLMVVWGFNVSAIKILVTYFPPVLIQGLRVMLAGLAVILFLVLNRNFHKVSRKTLAGILTASLFGVLGHHLFLAIGLTETSATNAGLILGLVPLSTSIMAMIFLNERLTILKTMGILAALFGVYLIVMNENGTLSGLSMGDLYILGAVLTQAVSFILIKKLSVSIDSRQMTGLMLFMGSILLIIASFFFSETETVFFTEKPAFVWWALIGSAILATGLGHMLYNYSIHRLGAGSTSIFINLTPFFSLVGSSIFLGEEILSKHLVGFCFIVLGVLLGTGTFKLLLKKRKNQKEFSA</sequence>
<keyword evidence="4 7" id="KW-0812">Transmembrane</keyword>
<evidence type="ECO:0000313" key="10">
    <source>
        <dbReference type="Proteomes" id="UP000323317"/>
    </source>
</evidence>
<dbReference type="Pfam" id="PF00892">
    <property type="entry name" value="EamA"/>
    <property type="match status" value="2"/>
</dbReference>
<keyword evidence="3" id="KW-1003">Cell membrane</keyword>